<keyword evidence="4" id="KW-0347">Helicase</keyword>
<evidence type="ECO:0000313" key="5">
    <source>
        <dbReference type="Proteomes" id="UP000186819"/>
    </source>
</evidence>
<proteinExistence type="predicted"/>
<dbReference type="Gene3D" id="3.40.50.300">
    <property type="entry name" value="P-loop containing nucleotide triphosphate hydrolases"/>
    <property type="match status" value="2"/>
</dbReference>
<gene>
    <name evidence="4" type="ORF">SAMN05421829_10717</name>
</gene>
<dbReference type="PANTHER" id="PTHR47962:SF7">
    <property type="entry name" value="MITOCHONDRIAL ATP-DEPENDENT HELICASE IRC3-RELATED"/>
    <property type="match status" value="1"/>
</dbReference>
<protein>
    <submittedName>
        <fullName evidence="4">Superfamily II DNA or RNA helicase</fullName>
    </submittedName>
</protein>
<dbReference type="SUPFAM" id="SSF56024">
    <property type="entry name" value="Phospholipase D/nuclease"/>
    <property type="match status" value="1"/>
</dbReference>
<dbReference type="STRING" id="34027.SAMN05421829_10717"/>
<name>A0A1N6VTT5_9RHOO</name>
<dbReference type="PROSITE" id="PS50035">
    <property type="entry name" value="PLD"/>
    <property type="match status" value="1"/>
</dbReference>
<dbReference type="Pfam" id="PF04851">
    <property type="entry name" value="ResIII"/>
    <property type="match status" value="1"/>
</dbReference>
<dbReference type="InterPro" id="IPR001650">
    <property type="entry name" value="Helicase_C-like"/>
</dbReference>
<dbReference type="InterPro" id="IPR052511">
    <property type="entry name" value="ATP-dep_Helicase"/>
</dbReference>
<organism evidence="4 5">
    <name type="scientific">Aromatoleum tolulyticum</name>
    <dbReference type="NCBI Taxonomy" id="34027"/>
    <lineage>
        <taxon>Bacteria</taxon>
        <taxon>Pseudomonadati</taxon>
        <taxon>Pseudomonadota</taxon>
        <taxon>Betaproteobacteria</taxon>
        <taxon>Rhodocyclales</taxon>
        <taxon>Rhodocyclaceae</taxon>
        <taxon>Aromatoleum</taxon>
    </lineage>
</organism>
<evidence type="ECO:0000259" key="3">
    <source>
        <dbReference type="PROSITE" id="PS51194"/>
    </source>
</evidence>
<dbReference type="InterPro" id="IPR001736">
    <property type="entry name" value="PLipase_D/transphosphatidylase"/>
</dbReference>
<dbReference type="Pfam" id="PF11907">
    <property type="entry name" value="DUF3427"/>
    <property type="match status" value="1"/>
</dbReference>
<dbReference type="Gene3D" id="3.30.870.10">
    <property type="entry name" value="Endonuclease Chain A"/>
    <property type="match status" value="1"/>
</dbReference>
<dbReference type="PROSITE" id="PS51194">
    <property type="entry name" value="HELICASE_CTER"/>
    <property type="match status" value="1"/>
</dbReference>
<dbReference type="OrthoDB" id="9804086at2"/>
<dbReference type="Proteomes" id="UP000186819">
    <property type="component" value="Unassembled WGS sequence"/>
</dbReference>
<keyword evidence="4" id="KW-0547">Nucleotide-binding</keyword>
<dbReference type="SMART" id="SM00487">
    <property type="entry name" value="DEXDc"/>
    <property type="match status" value="1"/>
</dbReference>
<accession>A0A1N6VTT5</accession>
<evidence type="ECO:0000313" key="4">
    <source>
        <dbReference type="EMBL" id="SIQ81271.1"/>
    </source>
</evidence>
<dbReference type="InterPro" id="IPR027417">
    <property type="entry name" value="P-loop_NTPase"/>
</dbReference>
<evidence type="ECO:0000259" key="1">
    <source>
        <dbReference type="PROSITE" id="PS50035"/>
    </source>
</evidence>
<dbReference type="InterPro" id="IPR021835">
    <property type="entry name" value="DUF3427"/>
</dbReference>
<sequence>MTSLPDGLYDLLLDARLRELALQLRDAGQAEVEPLTGAARRRRLAEVLARLLPELLDEAADAEDDAAREQLELALINGLLTQLRQGDAATAQWTAPVLALRAIHRGQPRPTQPPTGLLAPWLFTAGRADPSLFAELRAELGSADRVDIVVSFITWSGLRKLLDMLESVTAIGANGQPRTLLRVITTTYTGATEARAVETLAALPGVELRVSLDGRRSRLHAKAWLFHRATGFGTAFVGSANLSAAALLGGVEWTVKFTQAGQTDLFAAAEAHFETLWNDPEFQRFDPHNDQHRLELRRALQQARGTSLEPIATPTWFDLQPKSYQQAMLDRLGAERRHGRTRNLVVAATGTGKTVVAAFDYKRLCEQQGGKPRLLFVAHRIELLRQAIETYRQVLRAPAFGELLADGSQPDSSEHLFATIMSVAARDLLAIHGADYWNTVVIDECHHLPASQFDAFATAIRPRFLLGLTATPERADGRSVLQYFDARPDGSPAVELRLWDALDQQLLAPFEYYASTDSTDLSGIRWNQPGELAQLANVISGNDARARLVIHAIEQYVADHGAMRAIAFCVDIAHANFMAERFTKAGLPALAITSATPRDVRERAPQELAAGSLKVLCTVDLYNEGVDIPEANTLLLLRPTQSPVVFQQQLGRGLRLADGKDSCLVLDFVGRLQNDFRFDLLYRAITGLNRQQLIEAVEQGFTTLPPGCHIQFDRVARERVLSGLRQISNQNWRRLTAELRYYATTRRGAPLTLADFVRDQCLDLEDLYDGKPGWTALCRAAGLENAAPAPDETYLGKHLGALLHVDDPEHLQILRRVAEDPAALLAQCAQLTPTVQRRIQMLAYQVFSDRNALMDVPAFLARMAANPAMCRELAQLAACLDERADLDPQPLPGAPADWPLSLHAAYEIREILTAVGWLTPERRAPFQAGVLALPEHQTELLFVTLDKRDGFNERIAYHDYAISPEFFHWQSQNSAGPDTPAGRRYCESPGNGWQFQLFVREARGQAYRALGPVTLERWEGDRPLSITWRLERALPVALFRRYSVLRA</sequence>
<reference evidence="5" key="1">
    <citation type="submission" date="2017-01" db="EMBL/GenBank/DDBJ databases">
        <authorList>
            <person name="Varghese N."/>
            <person name="Submissions S."/>
        </authorList>
    </citation>
    <scope>NUCLEOTIDE SEQUENCE [LARGE SCALE GENOMIC DNA]</scope>
    <source>
        <strain evidence="5">ATCC 51758</strain>
    </source>
</reference>
<dbReference type="InterPro" id="IPR006935">
    <property type="entry name" value="Helicase/UvrB_N"/>
</dbReference>
<dbReference type="Pfam" id="PF00271">
    <property type="entry name" value="Helicase_C"/>
    <property type="match status" value="1"/>
</dbReference>
<keyword evidence="4" id="KW-0067">ATP-binding</keyword>
<feature type="domain" description="PLD phosphodiesterase" evidence="1">
    <location>
        <begin position="215"/>
        <end position="246"/>
    </location>
</feature>
<evidence type="ECO:0000259" key="2">
    <source>
        <dbReference type="PROSITE" id="PS51192"/>
    </source>
</evidence>
<dbReference type="EMBL" id="FTMD01000007">
    <property type="protein sequence ID" value="SIQ81271.1"/>
    <property type="molecule type" value="Genomic_DNA"/>
</dbReference>
<feature type="domain" description="Helicase ATP-binding" evidence="2">
    <location>
        <begin position="334"/>
        <end position="490"/>
    </location>
</feature>
<dbReference type="GO" id="GO:0006793">
    <property type="term" value="P:phosphorus metabolic process"/>
    <property type="evidence" value="ECO:0007669"/>
    <property type="project" value="UniProtKB-ARBA"/>
</dbReference>
<dbReference type="CDD" id="cd18032">
    <property type="entry name" value="DEXHc_RE_I_III_res"/>
    <property type="match status" value="1"/>
</dbReference>
<dbReference type="SMART" id="SM00490">
    <property type="entry name" value="HELICc"/>
    <property type="match status" value="1"/>
</dbReference>
<dbReference type="AlphaFoldDB" id="A0A1N6VTT5"/>
<dbReference type="PROSITE" id="PS51192">
    <property type="entry name" value="HELICASE_ATP_BIND_1"/>
    <property type="match status" value="1"/>
</dbReference>
<dbReference type="RefSeq" id="WP_076602313.1">
    <property type="nucleotide sequence ID" value="NZ_FTMD01000007.1"/>
</dbReference>
<dbReference type="GO" id="GO:0003677">
    <property type="term" value="F:DNA binding"/>
    <property type="evidence" value="ECO:0007669"/>
    <property type="project" value="InterPro"/>
</dbReference>
<dbReference type="GO" id="GO:0004386">
    <property type="term" value="F:helicase activity"/>
    <property type="evidence" value="ECO:0007669"/>
    <property type="project" value="UniProtKB-KW"/>
</dbReference>
<dbReference type="PANTHER" id="PTHR47962">
    <property type="entry name" value="ATP-DEPENDENT HELICASE LHR-RELATED-RELATED"/>
    <property type="match status" value="1"/>
</dbReference>
<dbReference type="GO" id="GO:0005524">
    <property type="term" value="F:ATP binding"/>
    <property type="evidence" value="ECO:0007669"/>
    <property type="project" value="InterPro"/>
</dbReference>
<dbReference type="CDD" id="cd18799">
    <property type="entry name" value="SF2_C_EcoAI-like"/>
    <property type="match status" value="1"/>
</dbReference>
<dbReference type="InterPro" id="IPR014001">
    <property type="entry name" value="Helicase_ATP-bd"/>
</dbReference>
<dbReference type="GO" id="GO:0016887">
    <property type="term" value="F:ATP hydrolysis activity"/>
    <property type="evidence" value="ECO:0007669"/>
    <property type="project" value="TreeGrafter"/>
</dbReference>
<dbReference type="SUPFAM" id="SSF52540">
    <property type="entry name" value="P-loop containing nucleoside triphosphate hydrolases"/>
    <property type="match status" value="1"/>
</dbReference>
<keyword evidence="5" id="KW-1185">Reference proteome</keyword>
<feature type="domain" description="Helicase C-terminal" evidence="3">
    <location>
        <begin position="552"/>
        <end position="696"/>
    </location>
</feature>
<keyword evidence="4" id="KW-0378">Hydrolase</keyword>